<dbReference type="Proteomes" id="UP001378592">
    <property type="component" value="Unassembled WGS sequence"/>
</dbReference>
<dbReference type="EMBL" id="JAZDUA010000011">
    <property type="protein sequence ID" value="KAK7873632.1"/>
    <property type="molecule type" value="Genomic_DNA"/>
</dbReference>
<evidence type="ECO:0000313" key="2">
    <source>
        <dbReference type="Proteomes" id="UP001378592"/>
    </source>
</evidence>
<protein>
    <submittedName>
        <fullName evidence="1">Uncharacterized protein</fullName>
    </submittedName>
</protein>
<proteinExistence type="predicted"/>
<dbReference type="AlphaFoldDB" id="A0AAN9WC09"/>
<comment type="caution">
    <text evidence="1">The sequence shown here is derived from an EMBL/GenBank/DDBJ whole genome shotgun (WGS) entry which is preliminary data.</text>
</comment>
<organism evidence="1 2">
    <name type="scientific">Gryllus longicercus</name>
    <dbReference type="NCBI Taxonomy" id="2509291"/>
    <lineage>
        <taxon>Eukaryota</taxon>
        <taxon>Metazoa</taxon>
        <taxon>Ecdysozoa</taxon>
        <taxon>Arthropoda</taxon>
        <taxon>Hexapoda</taxon>
        <taxon>Insecta</taxon>
        <taxon>Pterygota</taxon>
        <taxon>Neoptera</taxon>
        <taxon>Polyneoptera</taxon>
        <taxon>Orthoptera</taxon>
        <taxon>Ensifera</taxon>
        <taxon>Gryllidea</taxon>
        <taxon>Grylloidea</taxon>
        <taxon>Gryllidae</taxon>
        <taxon>Gryllinae</taxon>
        <taxon>Gryllus</taxon>
    </lineage>
</organism>
<sequence>MIVTSFGQRFNLVDLFYILYCSESKKNRFVLGCQVDHLSSTNNDKQLKYLLMQIFYLYKNIKSFEQLTTKLTPHSMGLLVKSPFETPNFFLSFSSCRWLLEDP</sequence>
<accession>A0AAN9WC09</accession>
<reference evidence="1 2" key="1">
    <citation type="submission" date="2024-03" db="EMBL/GenBank/DDBJ databases">
        <title>The genome assembly and annotation of the cricket Gryllus longicercus Weissman &amp; Gray.</title>
        <authorList>
            <person name="Szrajer S."/>
            <person name="Gray D."/>
            <person name="Ylla G."/>
        </authorList>
    </citation>
    <scope>NUCLEOTIDE SEQUENCE [LARGE SCALE GENOMIC DNA]</scope>
    <source>
        <strain evidence="1">DAG 2021-001</strain>
        <tissue evidence="1">Whole body minus gut</tissue>
    </source>
</reference>
<gene>
    <name evidence="1" type="ORF">R5R35_009320</name>
</gene>
<evidence type="ECO:0000313" key="1">
    <source>
        <dbReference type="EMBL" id="KAK7873632.1"/>
    </source>
</evidence>
<keyword evidence="2" id="KW-1185">Reference proteome</keyword>
<name>A0AAN9WC09_9ORTH</name>